<dbReference type="EMBL" id="CP031124">
    <property type="protein sequence ID" value="AXF86111.1"/>
    <property type="molecule type" value="Genomic_DNA"/>
</dbReference>
<dbReference type="EC" id="2.3.1.267" evidence="6"/>
<sequence>MAYRRLCAADLPAVADIEMAVQIEPWSRAQVLEIAGLLDGGYVAWVAEDAFGQVQAYLIAQVVIDEAEILTIGVAHAAQGQGVGAALLVFGLMDIRACYPDVQACFLEVRVSNAVARTLYDKNGFVEVGRRKHYYHDPVTGAREDALILRCDVIEHTYSTSNE</sequence>
<dbReference type="Proteomes" id="UP000252182">
    <property type="component" value="Chromosome"/>
</dbReference>
<keyword evidence="2" id="KW-0963">Cytoplasm</keyword>
<reference evidence="7" key="1">
    <citation type="submission" date="2018-07" db="EMBL/GenBank/DDBJ databases">
        <authorList>
            <person name="Kim H."/>
        </authorList>
    </citation>
    <scope>NUCLEOTIDE SEQUENCE [LARGE SCALE GENOMIC DNA]</scope>
    <source>
        <strain evidence="7">F02</strain>
    </source>
</reference>
<dbReference type="InterPro" id="IPR000182">
    <property type="entry name" value="GNAT_dom"/>
</dbReference>
<evidence type="ECO:0000256" key="3">
    <source>
        <dbReference type="ARBA" id="ARBA00022679"/>
    </source>
</evidence>
<dbReference type="PANTHER" id="PTHR43420:SF44">
    <property type="entry name" value="ACETYLTRANSFERASE YPEA"/>
    <property type="match status" value="1"/>
</dbReference>
<evidence type="ECO:0000313" key="7">
    <source>
        <dbReference type="Proteomes" id="UP000252182"/>
    </source>
</evidence>
<evidence type="ECO:0000259" key="5">
    <source>
        <dbReference type="PROSITE" id="PS51186"/>
    </source>
</evidence>
<dbReference type="SUPFAM" id="SSF55729">
    <property type="entry name" value="Acyl-CoA N-acyltransferases (Nat)"/>
    <property type="match status" value="1"/>
</dbReference>
<dbReference type="GO" id="GO:0008999">
    <property type="term" value="F:protein-N-terminal-alanine acetyltransferase activity"/>
    <property type="evidence" value="ECO:0007669"/>
    <property type="project" value="UniProtKB-EC"/>
</dbReference>
<accession>A0A345DCM3</accession>
<dbReference type="NCBIfam" id="TIGR01575">
    <property type="entry name" value="rimI"/>
    <property type="match status" value="1"/>
</dbReference>
<comment type="similarity">
    <text evidence="1">Belongs to the acetyltransferase family. RimI subfamily.</text>
</comment>
<dbReference type="PANTHER" id="PTHR43420">
    <property type="entry name" value="ACETYLTRANSFERASE"/>
    <property type="match status" value="1"/>
</dbReference>
<keyword evidence="7" id="KW-1185">Reference proteome</keyword>
<dbReference type="InterPro" id="IPR016181">
    <property type="entry name" value="Acyl_CoA_acyltransferase"/>
</dbReference>
<dbReference type="PROSITE" id="PS51186">
    <property type="entry name" value="GNAT"/>
    <property type="match status" value="1"/>
</dbReference>
<name>A0A345DCM3_9BURK</name>
<evidence type="ECO:0000313" key="6">
    <source>
        <dbReference type="EMBL" id="AXF86111.1"/>
    </source>
</evidence>
<dbReference type="AlphaFoldDB" id="A0A345DCM3"/>
<dbReference type="InterPro" id="IPR006464">
    <property type="entry name" value="AcTrfase_RimI/Ard1"/>
</dbReference>
<proteinExistence type="inferred from homology"/>
<keyword evidence="3 6" id="KW-0808">Transferase</keyword>
<evidence type="ECO:0000256" key="1">
    <source>
        <dbReference type="ARBA" id="ARBA00005395"/>
    </source>
</evidence>
<gene>
    <name evidence="6" type="primary">rimI_2</name>
    <name evidence="6" type="ORF">DTO96_101852</name>
</gene>
<dbReference type="KEGG" id="hyf:DTO96_101852"/>
<keyword evidence="4 6" id="KW-0012">Acyltransferase</keyword>
<evidence type="ECO:0000256" key="4">
    <source>
        <dbReference type="ARBA" id="ARBA00023315"/>
    </source>
</evidence>
<protein>
    <submittedName>
        <fullName evidence="6">Ribosomal-protein-alanine acetyltransferase</fullName>
        <ecNumber evidence="6">2.3.1.267</ecNumber>
    </submittedName>
</protein>
<feature type="domain" description="N-acetyltransferase" evidence="5">
    <location>
        <begin position="1"/>
        <end position="154"/>
    </location>
</feature>
<dbReference type="InterPro" id="IPR050680">
    <property type="entry name" value="YpeA/RimI_acetyltransf"/>
</dbReference>
<evidence type="ECO:0000256" key="2">
    <source>
        <dbReference type="ARBA" id="ARBA00022490"/>
    </source>
</evidence>
<dbReference type="Pfam" id="PF13508">
    <property type="entry name" value="Acetyltransf_7"/>
    <property type="match status" value="1"/>
</dbReference>
<organism evidence="6 7">
    <name type="scientific">Ephemeroptericola cinctiostellae</name>
    <dbReference type="NCBI Taxonomy" id="2268024"/>
    <lineage>
        <taxon>Bacteria</taxon>
        <taxon>Pseudomonadati</taxon>
        <taxon>Pseudomonadota</taxon>
        <taxon>Betaproteobacteria</taxon>
        <taxon>Burkholderiales</taxon>
        <taxon>Burkholderiaceae</taxon>
        <taxon>Ephemeroptericola</taxon>
    </lineage>
</organism>
<dbReference type="Gene3D" id="3.40.630.30">
    <property type="match status" value="1"/>
</dbReference>